<dbReference type="InterPro" id="IPR010982">
    <property type="entry name" value="Lambda_DNA-bd_dom_sf"/>
</dbReference>
<accession>A0A219YBB3</accession>
<proteinExistence type="predicted"/>
<dbReference type="Pfam" id="PF13443">
    <property type="entry name" value="HTH_26"/>
    <property type="match status" value="1"/>
</dbReference>
<reference evidence="2 3" key="1">
    <citation type="journal article" date="2017" name="Sci. Rep.">
        <title>Characterization and diversity of phages infecting Aeromonas salmonicida subsp. salmonicida.</title>
        <authorList>
            <person name="Vincent A.T."/>
            <person name="Paquet V.E."/>
            <person name="Bernatchez A."/>
            <person name="Tremblay D.M."/>
            <person name="Moineau S."/>
            <person name="Charette S.J."/>
        </authorList>
    </citation>
    <scope>NUCLEOTIDE SEQUENCE [LARGE SCALE GENOMIC DNA]</scope>
</reference>
<dbReference type="SUPFAM" id="SSF47413">
    <property type="entry name" value="lambda repressor-like DNA-binding domains"/>
    <property type="match status" value="1"/>
</dbReference>
<evidence type="ECO:0000313" key="2">
    <source>
        <dbReference type="EMBL" id="APU01245.1"/>
    </source>
</evidence>
<sequence>MNVSKAIRVALAMKEMNQKQLAERLGMYESAVSQLVNRASITTDKLKQVADALDMRVSELVALGEDKA</sequence>
<dbReference type="CDD" id="cd00093">
    <property type="entry name" value="HTH_XRE"/>
    <property type="match status" value="1"/>
</dbReference>
<dbReference type="Gene3D" id="1.10.260.40">
    <property type="entry name" value="lambda repressor-like DNA-binding domains"/>
    <property type="match status" value="1"/>
</dbReference>
<dbReference type="SMART" id="SM00530">
    <property type="entry name" value="HTH_XRE"/>
    <property type="match status" value="1"/>
</dbReference>
<dbReference type="GO" id="GO:0003677">
    <property type="term" value="F:DNA binding"/>
    <property type="evidence" value="ECO:0007669"/>
    <property type="project" value="InterPro"/>
</dbReference>
<evidence type="ECO:0000259" key="1">
    <source>
        <dbReference type="PROSITE" id="PS50943"/>
    </source>
</evidence>
<dbReference type="Proteomes" id="UP000225772">
    <property type="component" value="Segment"/>
</dbReference>
<dbReference type="PROSITE" id="PS50943">
    <property type="entry name" value="HTH_CROC1"/>
    <property type="match status" value="1"/>
</dbReference>
<dbReference type="EMBL" id="KY290953">
    <property type="protein sequence ID" value="APU01245.1"/>
    <property type="molecule type" value="Genomic_DNA"/>
</dbReference>
<name>A0A219YBB3_9CAUD</name>
<dbReference type="InterPro" id="IPR001387">
    <property type="entry name" value="Cro/C1-type_HTH"/>
</dbReference>
<feature type="domain" description="HTH cro/C1-type" evidence="1">
    <location>
        <begin position="7"/>
        <end position="60"/>
    </location>
</feature>
<protein>
    <recommendedName>
        <fullName evidence="1">HTH cro/C1-type domain-containing protein</fullName>
    </recommendedName>
</protein>
<evidence type="ECO:0000313" key="3">
    <source>
        <dbReference type="Proteomes" id="UP000225772"/>
    </source>
</evidence>
<organism evidence="2 3">
    <name type="scientific">Aeromonas phage 51</name>
    <dbReference type="NCBI Taxonomy" id="1932901"/>
    <lineage>
        <taxon>Viruses</taxon>
        <taxon>Duplodnaviria</taxon>
        <taxon>Heunggongvirae</taxon>
        <taxon>Uroviricota</taxon>
        <taxon>Caudoviricetes</taxon>
        <taxon>Popoffvirus</taxon>
        <taxon>Popoffvirus pv56</taxon>
    </lineage>
</organism>